<evidence type="ECO:0000313" key="2">
    <source>
        <dbReference type="EMBL" id="CAF1410110.1"/>
    </source>
</evidence>
<evidence type="ECO:0000313" key="1">
    <source>
        <dbReference type="EMBL" id="CAF0886991.1"/>
    </source>
</evidence>
<dbReference type="EMBL" id="CAJNOJ010000030">
    <property type="protein sequence ID" value="CAF0886991.1"/>
    <property type="molecule type" value="Genomic_DNA"/>
</dbReference>
<name>A0A815LHA8_ADIRI</name>
<protein>
    <submittedName>
        <fullName evidence="2">Uncharacterized protein</fullName>
    </submittedName>
</protein>
<accession>A0A815LHA8</accession>
<dbReference type="Proteomes" id="UP000663852">
    <property type="component" value="Unassembled WGS sequence"/>
</dbReference>
<sequence length="91" mass="10438">MSTETSCQYPIQITNIQISTYLGPNERAVITVNFANISRRSYGMYTDLVDAFVLENHRNDIRVVPVFVSNIHTNVLLMTNSRVERVELLAY</sequence>
<proteinExistence type="predicted"/>
<dbReference type="Proteomes" id="UP000663828">
    <property type="component" value="Unassembled WGS sequence"/>
</dbReference>
<dbReference type="OrthoDB" id="10029767at2759"/>
<dbReference type="EMBL" id="CAJNOR010003399">
    <property type="protein sequence ID" value="CAF1410110.1"/>
    <property type="molecule type" value="Genomic_DNA"/>
</dbReference>
<comment type="caution">
    <text evidence="2">The sequence shown here is derived from an EMBL/GenBank/DDBJ whole genome shotgun (WGS) entry which is preliminary data.</text>
</comment>
<dbReference type="AlphaFoldDB" id="A0A815LHA8"/>
<organism evidence="2 3">
    <name type="scientific">Adineta ricciae</name>
    <name type="common">Rotifer</name>
    <dbReference type="NCBI Taxonomy" id="249248"/>
    <lineage>
        <taxon>Eukaryota</taxon>
        <taxon>Metazoa</taxon>
        <taxon>Spiralia</taxon>
        <taxon>Gnathifera</taxon>
        <taxon>Rotifera</taxon>
        <taxon>Eurotatoria</taxon>
        <taxon>Bdelloidea</taxon>
        <taxon>Adinetida</taxon>
        <taxon>Adinetidae</taxon>
        <taxon>Adineta</taxon>
    </lineage>
</organism>
<evidence type="ECO:0000313" key="3">
    <source>
        <dbReference type="Proteomes" id="UP000663828"/>
    </source>
</evidence>
<gene>
    <name evidence="1" type="ORF">EDS130_LOCUS9079</name>
    <name evidence="2" type="ORF">XAT740_LOCUS34625</name>
</gene>
<keyword evidence="3" id="KW-1185">Reference proteome</keyword>
<reference evidence="2" key="1">
    <citation type="submission" date="2021-02" db="EMBL/GenBank/DDBJ databases">
        <authorList>
            <person name="Nowell W R."/>
        </authorList>
    </citation>
    <scope>NUCLEOTIDE SEQUENCE</scope>
</reference>